<accession>A0AAY4A9I4</accession>
<dbReference type="Gene3D" id="3.60.10.10">
    <property type="entry name" value="Endonuclease/exonuclease/phosphatase"/>
    <property type="match status" value="1"/>
</dbReference>
<evidence type="ECO:0000313" key="1">
    <source>
        <dbReference type="Ensembl" id="ENSDCDP00010005632.1"/>
    </source>
</evidence>
<dbReference type="Proteomes" id="UP000694580">
    <property type="component" value="Chromosome 3"/>
</dbReference>
<reference evidence="1" key="3">
    <citation type="submission" date="2025-09" db="UniProtKB">
        <authorList>
            <consortium name="Ensembl"/>
        </authorList>
    </citation>
    <scope>IDENTIFICATION</scope>
</reference>
<dbReference type="GeneTree" id="ENSGT01140000282594"/>
<name>A0AAY4A9I4_9TELE</name>
<organism evidence="1 2">
    <name type="scientific">Denticeps clupeoides</name>
    <name type="common">denticle herring</name>
    <dbReference type="NCBI Taxonomy" id="299321"/>
    <lineage>
        <taxon>Eukaryota</taxon>
        <taxon>Metazoa</taxon>
        <taxon>Chordata</taxon>
        <taxon>Craniata</taxon>
        <taxon>Vertebrata</taxon>
        <taxon>Euteleostomi</taxon>
        <taxon>Actinopterygii</taxon>
        <taxon>Neopterygii</taxon>
        <taxon>Teleostei</taxon>
        <taxon>Clupei</taxon>
        <taxon>Clupeiformes</taxon>
        <taxon>Denticipitoidei</taxon>
        <taxon>Denticipitidae</taxon>
        <taxon>Denticeps</taxon>
    </lineage>
</organism>
<dbReference type="AlphaFoldDB" id="A0AAY4A9I4"/>
<dbReference type="SUPFAM" id="SSF56219">
    <property type="entry name" value="DNase I-like"/>
    <property type="match status" value="1"/>
</dbReference>
<reference evidence="1 2" key="1">
    <citation type="submission" date="2020-06" db="EMBL/GenBank/DDBJ databases">
        <authorList>
            <consortium name="Wellcome Sanger Institute Data Sharing"/>
        </authorList>
    </citation>
    <scope>NUCLEOTIDE SEQUENCE [LARGE SCALE GENOMIC DNA]</scope>
</reference>
<dbReference type="Ensembl" id="ENSDCDT00010005827.1">
    <property type="protein sequence ID" value="ENSDCDP00010005632.1"/>
    <property type="gene ID" value="ENSDCDG00010002468.1"/>
</dbReference>
<dbReference type="InterPro" id="IPR036691">
    <property type="entry name" value="Endo/exonu/phosph_ase_sf"/>
</dbReference>
<evidence type="ECO:0008006" key="3">
    <source>
        <dbReference type="Google" id="ProtNLM"/>
    </source>
</evidence>
<protein>
    <recommendedName>
        <fullName evidence="3">Endonuclease/exonuclease/phosphatase domain-containing protein</fullName>
    </recommendedName>
</protein>
<keyword evidence="2" id="KW-1185">Reference proteome</keyword>
<sequence length="159" mass="18053">INQTYHSSFSGKARGVAILLHKTVPFVHTSVVSDPNGRFVIVTGQIHNISVALINIYAPNYDDEGFFKRLFSLIPDLSTHYLILGGDFNCWLNPHLDRSSSAVCAPSRSAKVILSFMKNMLFLMPGASFFSQLTIMDMERRPASYWHTRYVEQQHPVKY</sequence>
<proteinExistence type="predicted"/>
<evidence type="ECO:0000313" key="2">
    <source>
        <dbReference type="Proteomes" id="UP000694580"/>
    </source>
</evidence>
<reference evidence="1" key="2">
    <citation type="submission" date="2025-08" db="UniProtKB">
        <authorList>
            <consortium name="Ensembl"/>
        </authorList>
    </citation>
    <scope>IDENTIFICATION</scope>
</reference>